<accession>A0A9N7UPN6</accession>
<gene>
    <name evidence="2" type="ORF">PLEPLA_LOCUS22517</name>
</gene>
<evidence type="ECO:0000313" key="2">
    <source>
        <dbReference type="EMBL" id="CAB1434472.1"/>
    </source>
</evidence>
<evidence type="ECO:0000256" key="1">
    <source>
        <dbReference type="SAM" id="MobiDB-lite"/>
    </source>
</evidence>
<feature type="compositionally biased region" description="Pro residues" evidence="1">
    <location>
        <begin position="90"/>
        <end position="99"/>
    </location>
</feature>
<sequence>MCTAVLAQTSVGAASSPHPSVLAAQSITSTLQRARNLPNTSPEQRLLFGKTRFIHEQMPYNAQPHAADTKHKHAVVASRWSVGFIVSTEPPSPSGPSPVGPHHWALTSPHFRPRRSRATGAPGETGGASSGPPVLFHAGGNNERVSVRRRNTSEAAALEQRPIPEPPESAGSHKDSARSGKRQRGPASFFFDNNRCWDAEPLARGLEPRRFHKPLLSLLPLLLSSAAQMLRVMSCTP</sequence>
<proteinExistence type="predicted"/>
<reference evidence="2" key="1">
    <citation type="submission" date="2020-03" db="EMBL/GenBank/DDBJ databases">
        <authorList>
            <person name="Weist P."/>
        </authorList>
    </citation>
    <scope>NUCLEOTIDE SEQUENCE</scope>
</reference>
<dbReference type="EMBL" id="CADEAL010001668">
    <property type="protein sequence ID" value="CAB1434472.1"/>
    <property type="molecule type" value="Genomic_DNA"/>
</dbReference>
<name>A0A9N7UPN6_PLEPL</name>
<comment type="caution">
    <text evidence="2">The sequence shown here is derived from an EMBL/GenBank/DDBJ whole genome shotgun (WGS) entry which is preliminary data.</text>
</comment>
<organism evidence="2 3">
    <name type="scientific">Pleuronectes platessa</name>
    <name type="common">European plaice</name>
    <dbReference type="NCBI Taxonomy" id="8262"/>
    <lineage>
        <taxon>Eukaryota</taxon>
        <taxon>Metazoa</taxon>
        <taxon>Chordata</taxon>
        <taxon>Craniata</taxon>
        <taxon>Vertebrata</taxon>
        <taxon>Euteleostomi</taxon>
        <taxon>Actinopterygii</taxon>
        <taxon>Neopterygii</taxon>
        <taxon>Teleostei</taxon>
        <taxon>Neoteleostei</taxon>
        <taxon>Acanthomorphata</taxon>
        <taxon>Carangaria</taxon>
        <taxon>Pleuronectiformes</taxon>
        <taxon>Pleuronectoidei</taxon>
        <taxon>Pleuronectidae</taxon>
        <taxon>Pleuronectes</taxon>
    </lineage>
</organism>
<dbReference type="AlphaFoldDB" id="A0A9N7UPN6"/>
<dbReference type="Proteomes" id="UP001153269">
    <property type="component" value="Unassembled WGS sequence"/>
</dbReference>
<protein>
    <submittedName>
        <fullName evidence="2">Uncharacterized protein</fullName>
    </submittedName>
</protein>
<keyword evidence="3" id="KW-1185">Reference proteome</keyword>
<evidence type="ECO:0000313" key="3">
    <source>
        <dbReference type="Proteomes" id="UP001153269"/>
    </source>
</evidence>
<feature type="region of interest" description="Disordered" evidence="1">
    <location>
        <begin position="88"/>
        <end position="187"/>
    </location>
</feature>